<dbReference type="InterPro" id="IPR002616">
    <property type="entry name" value="tRNA_ribo_trans-like"/>
</dbReference>
<dbReference type="EMBL" id="JNBS01004846">
    <property type="protein sequence ID" value="OQR82063.1"/>
    <property type="molecule type" value="Genomic_DNA"/>
</dbReference>
<protein>
    <recommendedName>
        <fullName evidence="5">Queuine tRNA-ribosyltransferase accessory subunit 2</fullName>
    </recommendedName>
    <alternativeName>
        <fullName evidence="5">Queuine tRNA-ribosyltransferase domain-containing protein 1</fullName>
    </alternativeName>
</protein>
<keyword evidence="7" id="KW-0808">Transferase</keyword>
<evidence type="ECO:0000256" key="1">
    <source>
        <dbReference type="ARBA" id="ARBA00022490"/>
    </source>
</evidence>
<dbReference type="Pfam" id="PF01702">
    <property type="entry name" value="TGT"/>
    <property type="match status" value="1"/>
</dbReference>
<dbReference type="GO" id="GO:0046872">
    <property type="term" value="F:metal ion binding"/>
    <property type="evidence" value="ECO:0007669"/>
    <property type="project" value="UniProtKB-KW"/>
</dbReference>
<keyword evidence="3 5" id="KW-0479">Metal-binding</keyword>
<name>A0A1V9Y8M7_9STRA</name>
<feature type="binding site" evidence="5">
    <location>
        <position position="301"/>
    </location>
    <ligand>
        <name>Zn(2+)</name>
        <dbReference type="ChEBI" id="CHEBI:29105"/>
    </ligand>
</feature>
<dbReference type="InterPro" id="IPR050852">
    <property type="entry name" value="Queuine_tRNA-ribosyltrfase"/>
</dbReference>
<evidence type="ECO:0000256" key="3">
    <source>
        <dbReference type="ARBA" id="ARBA00022723"/>
    </source>
</evidence>
<feature type="binding site" evidence="5">
    <location>
        <position position="332"/>
    </location>
    <ligand>
        <name>Zn(2+)</name>
        <dbReference type="ChEBI" id="CHEBI:29105"/>
    </ligand>
</feature>
<dbReference type="InterPro" id="IPR036511">
    <property type="entry name" value="TGT-like_sf"/>
</dbReference>
<keyword evidence="2 5" id="KW-0819">tRNA processing</keyword>
<evidence type="ECO:0000313" key="7">
    <source>
        <dbReference type="EMBL" id="OQR82063.1"/>
    </source>
</evidence>
<dbReference type="STRING" id="74557.A0A1V9Y8M7"/>
<dbReference type="PANTHER" id="PTHR46064:SF1">
    <property type="entry name" value="QUEUINE TRNA-RIBOSYLTRANSFERASE ACCESSORY SUBUNIT 2"/>
    <property type="match status" value="1"/>
</dbReference>
<dbReference type="NCBIfam" id="TIGR00449">
    <property type="entry name" value="tgt_general"/>
    <property type="match status" value="1"/>
</dbReference>
<dbReference type="SUPFAM" id="SSF51713">
    <property type="entry name" value="tRNA-guanine transglycosylase"/>
    <property type="match status" value="1"/>
</dbReference>
<comment type="similarity">
    <text evidence="5">Belongs to the queuine tRNA-ribosyltransferase family. QTRT2 subfamily.</text>
</comment>
<comment type="cofactor">
    <cofactor evidence="5">
        <name>Zn(2+)</name>
        <dbReference type="ChEBI" id="CHEBI:29105"/>
    </cofactor>
    <text evidence="5">Binds 1 zinc ion per subunit.</text>
</comment>
<keyword evidence="4 5" id="KW-0862">Zinc</keyword>
<gene>
    <name evidence="7" type="ORF">THRCLA_11165</name>
</gene>
<dbReference type="PANTHER" id="PTHR46064">
    <property type="entry name" value="QUEUINE TRNA-RIBOSYLTRANSFERASE ACCESSORY SUBUNIT 2"/>
    <property type="match status" value="1"/>
</dbReference>
<comment type="caution">
    <text evidence="7">The sequence shown here is derived from an EMBL/GenBank/DDBJ whole genome shotgun (WGS) entry which is preliminary data.</text>
</comment>
<feature type="domain" description="tRNA-guanine(15) transglycosylase-like" evidence="6">
    <location>
        <begin position="11"/>
        <end position="364"/>
    </location>
</feature>
<comment type="subcellular location">
    <subcellularLocation>
        <location evidence="5">Cytoplasm</location>
    </subcellularLocation>
</comment>
<evidence type="ECO:0000256" key="5">
    <source>
        <dbReference type="HAMAP-Rule" id="MF_03043"/>
    </source>
</evidence>
<dbReference type="GO" id="GO:0005737">
    <property type="term" value="C:cytoplasm"/>
    <property type="evidence" value="ECO:0007669"/>
    <property type="project" value="UniProtKB-SubCell"/>
</dbReference>
<keyword evidence="1 5" id="KW-0963">Cytoplasm</keyword>
<evidence type="ECO:0000313" key="8">
    <source>
        <dbReference type="Proteomes" id="UP000243217"/>
    </source>
</evidence>
<accession>A0A1V9Y8M7</accession>
<dbReference type="Gene3D" id="3.20.20.105">
    <property type="entry name" value="Queuine tRNA-ribosyltransferase-like"/>
    <property type="match status" value="1"/>
</dbReference>
<feature type="binding site" evidence="5">
    <location>
        <position position="306"/>
    </location>
    <ligand>
        <name>Zn(2+)</name>
        <dbReference type="ChEBI" id="CHEBI:29105"/>
    </ligand>
</feature>
<dbReference type="GO" id="GO:0008479">
    <property type="term" value="F:tRNA-guanosine(34) queuine transglycosylase activity"/>
    <property type="evidence" value="ECO:0007669"/>
    <property type="project" value="UniProtKB-UniRule"/>
</dbReference>
<reference evidence="7 8" key="1">
    <citation type="journal article" date="2014" name="Genome Biol. Evol.">
        <title>The secreted proteins of Achlya hypogyna and Thraustotheca clavata identify the ancestral oomycete secretome and reveal gene acquisitions by horizontal gene transfer.</title>
        <authorList>
            <person name="Misner I."/>
            <person name="Blouin N."/>
            <person name="Leonard G."/>
            <person name="Richards T.A."/>
            <person name="Lane C.E."/>
        </authorList>
    </citation>
    <scope>NUCLEOTIDE SEQUENCE [LARGE SCALE GENOMIC DNA]</scope>
    <source>
        <strain evidence="7 8">ATCC 34112</strain>
    </source>
</reference>
<comment type="subunit">
    <text evidence="5">Heterodimer of a catalytic subunit and an accessory subunit.</text>
</comment>
<evidence type="ECO:0000259" key="6">
    <source>
        <dbReference type="Pfam" id="PF01702"/>
    </source>
</evidence>
<dbReference type="AlphaFoldDB" id="A0A1V9Y8M7"/>
<evidence type="ECO:0000256" key="4">
    <source>
        <dbReference type="ARBA" id="ARBA00022833"/>
    </source>
</evidence>
<feature type="binding site" evidence="5">
    <location>
        <position position="303"/>
    </location>
    <ligand>
        <name>Zn(2+)</name>
        <dbReference type="ChEBI" id="CHEBI:29105"/>
    </ligand>
</feature>
<evidence type="ECO:0000256" key="2">
    <source>
        <dbReference type="ARBA" id="ARBA00022694"/>
    </source>
</evidence>
<keyword evidence="8" id="KW-1185">Reference proteome</keyword>
<organism evidence="7 8">
    <name type="scientific">Thraustotheca clavata</name>
    <dbReference type="NCBI Taxonomy" id="74557"/>
    <lineage>
        <taxon>Eukaryota</taxon>
        <taxon>Sar</taxon>
        <taxon>Stramenopiles</taxon>
        <taxon>Oomycota</taxon>
        <taxon>Saprolegniomycetes</taxon>
        <taxon>Saprolegniales</taxon>
        <taxon>Achlyaceae</taxon>
        <taxon>Thraustotheca</taxon>
    </lineage>
</organism>
<dbReference type="HAMAP" id="MF_03043">
    <property type="entry name" value="QTRT2"/>
    <property type="match status" value="1"/>
</dbReference>
<dbReference type="OrthoDB" id="27601at2759"/>
<comment type="function">
    <text evidence="5">Non-catalytic subunit of the queuine tRNA-ribosyltransferase (TGT) that catalyzes the base-exchange of a guanine (G) residue with queuine (Q) at position 34 (anticodon wobble position) in tRNAs with GU(N) anticodons (tRNA-Asp, -Asn, -His and -Tyr), resulting in the hypermodified nucleoside queuosine (7-(((4,5-cis-dihydroxy-2-cyclopenten-1-yl)amino)methyl)-7-deazaguanosine).</text>
</comment>
<dbReference type="Proteomes" id="UP000243217">
    <property type="component" value="Unassembled WGS sequence"/>
</dbReference>
<dbReference type="GO" id="GO:0006400">
    <property type="term" value="P:tRNA modification"/>
    <property type="evidence" value="ECO:0007669"/>
    <property type="project" value="InterPro"/>
</dbReference>
<proteinExistence type="inferred from homology"/>
<sequence length="366" mass="41209">MNNKRTSLLGVSTPCYIPATVAGNMPHLTQDNCEKLKDLTLVGINFGELYSSLNFLEQTNMDFNSYLQLPNECKVIFSITDVTNQPIARNTKTQNKATRSFESSNGRKQLGVDEYMKAVNKYKPSSFIALADEVDPTFGYKRQQSAVEMSITWLDECLATRPKATPIFGVLVGGNEPRLRDISVKESCKRSIDGVVISGFGGGESAEFREKTLTLYNEQVPAELPRILLNVGLPLDVLSSVALGVDAFMSSYPLIVTKFSYALVFWTGASNAKNTESQGTTKINLRDKQYERDSRPLLPGCDCFACNRFSRAYINHLLNVHEMLADVLLYMHNMHHYYQFFSAIREQIAAGTFESYRETFTYKYLQ</sequence>
<dbReference type="InterPro" id="IPR028592">
    <property type="entry name" value="QTRTD1"/>
</dbReference>